<gene>
    <name evidence="2" type="ORF">BU26DRAFT_499099</name>
</gene>
<feature type="region of interest" description="Disordered" evidence="1">
    <location>
        <begin position="653"/>
        <end position="690"/>
    </location>
</feature>
<evidence type="ECO:0000313" key="3">
    <source>
        <dbReference type="Proteomes" id="UP000800094"/>
    </source>
</evidence>
<dbReference type="Proteomes" id="UP000800094">
    <property type="component" value="Unassembled WGS sequence"/>
</dbReference>
<reference evidence="2" key="1">
    <citation type="journal article" date="2020" name="Stud. Mycol.">
        <title>101 Dothideomycetes genomes: a test case for predicting lifestyles and emergence of pathogens.</title>
        <authorList>
            <person name="Haridas S."/>
            <person name="Albert R."/>
            <person name="Binder M."/>
            <person name="Bloem J."/>
            <person name="Labutti K."/>
            <person name="Salamov A."/>
            <person name="Andreopoulos B."/>
            <person name="Baker S."/>
            <person name="Barry K."/>
            <person name="Bills G."/>
            <person name="Bluhm B."/>
            <person name="Cannon C."/>
            <person name="Castanera R."/>
            <person name="Culley D."/>
            <person name="Daum C."/>
            <person name="Ezra D."/>
            <person name="Gonzalez J."/>
            <person name="Henrissat B."/>
            <person name="Kuo A."/>
            <person name="Liang C."/>
            <person name="Lipzen A."/>
            <person name="Lutzoni F."/>
            <person name="Magnuson J."/>
            <person name="Mondo S."/>
            <person name="Nolan M."/>
            <person name="Ohm R."/>
            <person name="Pangilinan J."/>
            <person name="Park H.-J."/>
            <person name="Ramirez L."/>
            <person name="Alfaro M."/>
            <person name="Sun H."/>
            <person name="Tritt A."/>
            <person name="Yoshinaga Y."/>
            <person name="Zwiers L.-H."/>
            <person name="Turgeon B."/>
            <person name="Goodwin S."/>
            <person name="Spatafora J."/>
            <person name="Crous P."/>
            <person name="Grigoriev I."/>
        </authorList>
    </citation>
    <scope>NUCLEOTIDE SEQUENCE</scope>
    <source>
        <strain evidence="2">CBS 122368</strain>
    </source>
</reference>
<feature type="compositionally biased region" description="Acidic residues" evidence="1">
    <location>
        <begin position="189"/>
        <end position="200"/>
    </location>
</feature>
<protein>
    <submittedName>
        <fullName evidence="2">Uncharacterized protein</fullName>
    </submittedName>
</protein>
<feature type="region of interest" description="Disordered" evidence="1">
    <location>
        <begin position="305"/>
        <end position="514"/>
    </location>
</feature>
<keyword evidence="3" id="KW-1185">Reference proteome</keyword>
<feature type="compositionally biased region" description="Low complexity" evidence="1">
    <location>
        <begin position="355"/>
        <end position="370"/>
    </location>
</feature>
<feature type="compositionally biased region" description="Basic and acidic residues" evidence="1">
    <location>
        <begin position="207"/>
        <end position="216"/>
    </location>
</feature>
<feature type="region of interest" description="Disordered" evidence="1">
    <location>
        <begin position="529"/>
        <end position="600"/>
    </location>
</feature>
<name>A0A6A6J2K4_9PLEO</name>
<evidence type="ECO:0000256" key="1">
    <source>
        <dbReference type="SAM" id="MobiDB-lite"/>
    </source>
</evidence>
<sequence length="715" mass="76954">MRLTRAALRAEATQHIETADASNPHTDPKERVPLGEVSANAAIEPADPEEAQPQKMPAKKTKGRGGAKKSAKAKKGKPAEDDVDAVQVLENERQAAGSPASDAAVDELARKPTDDIAQRPVSDQRPVSPPSKAVRMTRRQLAKQDEELSKSQRARTPPRPEPAVEESVEDTTAGAQEEPLAESHAEPVAETEEEAAEPQEPETIAPRGDEGIEAQKAEATPDIEAQKPEVGAPSVEITSEPEPKTLTSEKTCEEEATPVTSRQGSRAPSRSPSKSPAKSPMRLEESIEAIDALEEALENVGKAIPIFDQSADEKSPKKAEFPRTVMSNAQGKMRKSPLASRVSRNPTTAPKSLKPTTRPAVSRSSSVRTASSKEARKGSGEVSDYLASKRRPISMSFPTPPPPPKSTKAPTKPSFQLPGEAIAAKLKAQKEERLKREAEARPVKQRPISMPPPPKSTKGPTNPNFQLPGEAVAAKLKAQKEERLKRDAEGEERAPPQIVLQPPPKSTKVPTVPNFQLPGEAIAAKLKAQKEERLKREEEAAEAAKKAAFKARPAPARKPAPVPVRQTCASKARESLMTKENVNGVTIPPPPQRTSSINAGKRGSMVLSRTMSTSSANSSHRHSAILNAGPVAKSTVTPADAAALKLKGKEVFNRDKLEKEARERERREKEEAAKRARAEAAERGRIASREWAEKQRKKMLAAAAAAAAPKVEEAA</sequence>
<proteinExistence type="predicted"/>
<feature type="compositionally biased region" description="Low complexity" evidence="1">
    <location>
        <begin position="406"/>
        <end position="415"/>
    </location>
</feature>
<feature type="compositionally biased region" description="Basic residues" evidence="1">
    <location>
        <begin position="57"/>
        <end position="76"/>
    </location>
</feature>
<evidence type="ECO:0000313" key="2">
    <source>
        <dbReference type="EMBL" id="KAF2256432.1"/>
    </source>
</evidence>
<feature type="compositionally biased region" description="Basic and acidic residues" evidence="1">
    <location>
        <begin position="107"/>
        <end position="117"/>
    </location>
</feature>
<dbReference type="OrthoDB" id="3946796at2759"/>
<feature type="compositionally biased region" description="Low complexity" evidence="1">
    <location>
        <begin position="1"/>
        <end position="11"/>
    </location>
</feature>
<dbReference type="AlphaFoldDB" id="A0A6A6J2K4"/>
<feature type="compositionally biased region" description="Low complexity" evidence="1">
    <location>
        <begin position="265"/>
        <end position="280"/>
    </location>
</feature>
<feature type="compositionally biased region" description="Basic and acidic residues" evidence="1">
    <location>
        <begin position="311"/>
        <end position="321"/>
    </location>
</feature>
<feature type="compositionally biased region" description="Basic and acidic residues" evidence="1">
    <location>
        <begin position="529"/>
        <end position="545"/>
    </location>
</feature>
<dbReference type="GeneID" id="54579713"/>
<accession>A0A6A6J2K4</accession>
<dbReference type="EMBL" id="ML987189">
    <property type="protein sequence ID" value="KAF2256432.1"/>
    <property type="molecule type" value="Genomic_DNA"/>
</dbReference>
<feature type="region of interest" description="Disordered" evidence="1">
    <location>
        <begin position="1"/>
        <end position="287"/>
    </location>
</feature>
<feature type="compositionally biased region" description="Basic and acidic residues" evidence="1">
    <location>
        <begin position="478"/>
        <end position="494"/>
    </location>
</feature>
<feature type="compositionally biased region" description="Basic and acidic residues" evidence="1">
    <location>
        <begin position="428"/>
        <end position="442"/>
    </location>
</feature>
<organism evidence="2 3">
    <name type="scientific">Trematosphaeria pertusa</name>
    <dbReference type="NCBI Taxonomy" id="390896"/>
    <lineage>
        <taxon>Eukaryota</taxon>
        <taxon>Fungi</taxon>
        <taxon>Dikarya</taxon>
        <taxon>Ascomycota</taxon>
        <taxon>Pezizomycotina</taxon>
        <taxon>Dothideomycetes</taxon>
        <taxon>Pleosporomycetidae</taxon>
        <taxon>Pleosporales</taxon>
        <taxon>Massarineae</taxon>
        <taxon>Trematosphaeriaceae</taxon>
        <taxon>Trematosphaeria</taxon>
    </lineage>
</organism>
<dbReference type="RefSeq" id="XP_033691436.1">
    <property type="nucleotide sequence ID" value="XM_033826383.1"/>
</dbReference>